<accession>A0A840I302</accession>
<feature type="compositionally biased region" description="Basic and acidic residues" evidence="2">
    <location>
        <begin position="738"/>
        <end position="762"/>
    </location>
</feature>
<keyword evidence="3" id="KW-1133">Transmembrane helix</keyword>
<protein>
    <submittedName>
        <fullName evidence="4">Uncharacterized protein (TIGR02302 family)</fullName>
    </submittedName>
</protein>
<dbReference type="Pfam" id="PF13779">
    <property type="entry name" value="DUF4175"/>
    <property type="match status" value="1"/>
</dbReference>
<proteinExistence type="predicted"/>
<dbReference type="Proteomes" id="UP000563524">
    <property type="component" value="Unassembled WGS sequence"/>
</dbReference>
<feature type="coiled-coil region" evidence="1">
    <location>
        <begin position="494"/>
        <end position="595"/>
    </location>
</feature>
<reference evidence="4 5" key="1">
    <citation type="submission" date="2020-08" db="EMBL/GenBank/DDBJ databases">
        <title>Genomic Encyclopedia of Type Strains, Phase IV (KMG-IV): sequencing the most valuable type-strain genomes for metagenomic binning, comparative biology and taxonomic classification.</title>
        <authorList>
            <person name="Goeker M."/>
        </authorList>
    </citation>
    <scope>NUCLEOTIDE SEQUENCE [LARGE SCALE GENOMIC DNA]</scope>
    <source>
        <strain evidence="4 5">DSM 102850</strain>
    </source>
</reference>
<dbReference type="EMBL" id="JACHOB010000001">
    <property type="protein sequence ID" value="MBB4658594.1"/>
    <property type="molecule type" value="Genomic_DNA"/>
</dbReference>
<dbReference type="AlphaFoldDB" id="A0A840I302"/>
<feature type="region of interest" description="Disordered" evidence="2">
    <location>
        <begin position="595"/>
        <end position="668"/>
    </location>
</feature>
<keyword evidence="3" id="KW-0472">Membrane</keyword>
<feature type="compositionally biased region" description="Basic and acidic residues" evidence="2">
    <location>
        <begin position="639"/>
        <end position="660"/>
    </location>
</feature>
<gene>
    <name evidence="4" type="ORF">GGQ59_001094</name>
</gene>
<feature type="region of interest" description="Disordered" evidence="2">
    <location>
        <begin position="729"/>
        <end position="783"/>
    </location>
</feature>
<evidence type="ECO:0000256" key="1">
    <source>
        <dbReference type="SAM" id="Coils"/>
    </source>
</evidence>
<dbReference type="InterPro" id="IPR012683">
    <property type="entry name" value="CHP02302_TM"/>
</dbReference>
<feature type="transmembrane region" description="Helical" evidence="3">
    <location>
        <begin position="146"/>
        <end position="164"/>
    </location>
</feature>
<feature type="transmembrane region" description="Helical" evidence="3">
    <location>
        <begin position="60"/>
        <end position="79"/>
    </location>
</feature>
<sequence length="816" mass="86605">MNEPVRAPRPPILRAKAVLLWERAQQAFLPPVLLLLAGAAVALLGLYEIMPWWAETGLKVAFLLAFAALVIRGLLSWRAPGWTEAARRIEADSDLAPGTINALRDSPFAGTADDPYWRAYQDRLQRLLAGTRLRRPRARTDGTDRLGLRFGLALLIVAGLILAGPDAPSRLRSAFVPGLGSAGPVMADVWLDPPAYTNRPPVLLVQSAELPDGIGGQIEVPQGTSVKLRLAGSGKGPRAKVTLATAGGRERLRGQRGEGAFTAEAALDENAALTVRAGGSVASWPIVVTRDAEPRVTLLEPPAEEGGTRIALEVLTADDYGIQDASILLRLQPAQDLPPDVPGPDQSVLAGEETLPLPALAGPGGERAVTLDLSEHPWAGLAVALVIEVKDGAGHAARTKPVALTLPTRSFYNPLAKTVIEERRKLAATPSSWPRTARLLDALTLAPEKTAESTREYLLLRTAYHDVWDGRGEAVEEVVESFWPLAVALEDEGLTLARQRLEAAQQALRQALADGASQDEIERLIEELRQAMNDYIQALAQSGDAFAESSGESLGEQDLDDLLDAMRDASDRGAEAEAEALLSQLEQMLENLSLSRSGEGQEGEGQQAGQGQGQGGGSGQGGGGSSGGGSGPLDQAGDLIDRQRRLSDETFSARRGERGTEGLAGDQRGLGEALEALREGADESAAQALTDAGRAMEGAAQALERGDLGTAQALQEAAIESIAEGAERIAEAEGDDGSGERRDQTGDGRSQRAGDGGGRDPLGRPYGPQGQTGVEIPDLSDPERVREVIDILRRRVADPALPSEEREYLERLLERF</sequence>
<dbReference type="RefSeq" id="WP_183816554.1">
    <property type="nucleotide sequence ID" value="NZ_JACHOB010000001.1"/>
</dbReference>
<keyword evidence="5" id="KW-1185">Reference proteome</keyword>
<organism evidence="4 5">
    <name type="scientific">Parvularcula dongshanensis</name>
    <dbReference type="NCBI Taxonomy" id="1173995"/>
    <lineage>
        <taxon>Bacteria</taxon>
        <taxon>Pseudomonadati</taxon>
        <taxon>Pseudomonadota</taxon>
        <taxon>Alphaproteobacteria</taxon>
        <taxon>Parvularculales</taxon>
        <taxon>Parvularculaceae</taxon>
        <taxon>Parvularcula</taxon>
    </lineage>
</organism>
<name>A0A840I302_9PROT</name>
<evidence type="ECO:0000313" key="5">
    <source>
        <dbReference type="Proteomes" id="UP000563524"/>
    </source>
</evidence>
<evidence type="ECO:0000313" key="4">
    <source>
        <dbReference type="EMBL" id="MBB4658594.1"/>
    </source>
</evidence>
<evidence type="ECO:0000256" key="2">
    <source>
        <dbReference type="SAM" id="MobiDB-lite"/>
    </source>
</evidence>
<comment type="caution">
    <text evidence="4">The sequence shown here is derived from an EMBL/GenBank/DDBJ whole genome shotgun (WGS) entry which is preliminary data.</text>
</comment>
<keyword evidence="3" id="KW-0812">Transmembrane</keyword>
<keyword evidence="1" id="KW-0175">Coiled coil</keyword>
<evidence type="ECO:0000256" key="3">
    <source>
        <dbReference type="SAM" id="Phobius"/>
    </source>
</evidence>
<feature type="transmembrane region" description="Helical" evidence="3">
    <location>
        <begin position="32"/>
        <end position="54"/>
    </location>
</feature>
<feature type="compositionally biased region" description="Gly residues" evidence="2">
    <location>
        <begin position="606"/>
        <end position="631"/>
    </location>
</feature>